<evidence type="ECO:0000313" key="4">
    <source>
        <dbReference type="EMBL" id="GGC59312.1"/>
    </source>
</evidence>
<feature type="transmembrane region" description="Helical" evidence="2">
    <location>
        <begin position="93"/>
        <end position="113"/>
    </location>
</feature>
<organism evidence="4 5">
    <name type="scientific">Hoyosella rhizosphaerae</name>
    <dbReference type="NCBI Taxonomy" id="1755582"/>
    <lineage>
        <taxon>Bacteria</taxon>
        <taxon>Bacillati</taxon>
        <taxon>Actinomycetota</taxon>
        <taxon>Actinomycetes</taxon>
        <taxon>Mycobacteriales</taxon>
        <taxon>Hoyosellaceae</taxon>
        <taxon>Hoyosella</taxon>
    </lineage>
</organism>
<dbReference type="InterPro" id="IPR050882">
    <property type="entry name" value="Prepilin_peptidase/N-MTase"/>
</dbReference>
<feature type="transmembrane region" description="Helical" evidence="2">
    <location>
        <begin position="34"/>
        <end position="63"/>
    </location>
</feature>
<dbReference type="PANTHER" id="PTHR30487">
    <property type="entry name" value="TYPE 4 PREPILIN-LIKE PROTEINS LEADER PEPTIDE-PROCESSING ENZYME"/>
    <property type="match status" value="1"/>
</dbReference>
<dbReference type="Pfam" id="PF01478">
    <property type="entry name" value="Peptidase_A24"/>
    <property type="match status" value="1"/>
</dbReference>
<keyword evidence="2" id="KW-0812">Transmembrane</keyword>
<dbReference type="Gene3D" id="1.20.120.1220">
    <property type="match status" value="1"/>
</dbReference>
<dbReference type="EMBL" id="BMJH01000001">
    <property type="protein sequence ID" value="GGC59312.1"/>
    <property type="molecule type" value="Genomic_DNA"/>
</dbReference>
<evidence type="ECO:0000313" key="5">
    <source>
        <dbReference type="Proteomes" id="UP000641514"/>
    </source>
</evidence>
<proteinExistence type="inferred from homology"/>
<dbReference type="InterPro" id="IPR000045">
    <property type="entry name" value="Prepilin_IV_endopep_pep"/>
</dbReference>
<keyword evidence="2" id="KW-0472">Membrane</keyword>
<protein>
    <submittedName>
        <fullName evidence="4">Prepilin peptidase</fullName>
    </submittedName>
</protein>
<dbReference type="GO" id="GO:0004190">
    <property type="term" value="F:aspartic-type endopeptidase activity"/>
    <property type="evidence" value="ECO:0007669"/>
    <property type="project" value="InterPro"/>
</dbReference>
<keyword evidence="2" id="KW-1133">Transmembrane helix</keyword>
<dbReference type="GO" id="GO:0005886">
    <property type="term" value="C:plasma membrane"/>
    <property type="evidence" value="ECO:0007669"/>
    <property type="project" value="TreeGrafter"/>
</dbReference>
<feature type="domain" description="Prepilin type IV endopeptidase peptidase" evidence="3">
    <location>
        <begin position="7"/>
        <end position="104"/>
    </location>
</feature>
<evidence type="ECO:0000256" key="1">
    <source>
        <dbReference type="ARBA" id="ARBA00005801"/>
    </source>
</evidence>
<keyword evidence="5" id="KW-1185">Reference proteome</keyword>
<comment type="caution">
    <text evidence="4">The sequence shown here is derived from an EMBL/GenBank/DDBJ whole genome shotgun (WGS) entry which is preliminary data.</text>
</comment>
<reference evidence="4" key="1">
    <citation type="journal article" date="2014" name="Int. J. Syst. Evol. Microbiol.">
        <title>Complete genome sequence of Corynebacterium casei LMG S-19264T (=DSM 44701T), isolated from a smear-ripened cheese.</title>
        <authorList>
            <consortium name="US DOE Joint Genome Institute (JGI-PGF)"/>
            <person name="Walter F."/>
            <person name="Albersmeier A."/>
            <person name="Kalinowski J."/>
            <person name="Ruckert C."/>
        </authorList>
    </citation>
    <scope>NUCLEOTIDE SEQUENCE</scope>
    <source>
        <strain evidence="4">CGMCC 1.15478</strain>
    </source>
</reference>
<reference evidence="4" key="2">
    <citation type="submission" date="2020-09" db="EMBL/GenBank/DDBJ databases">
        <authorList>
            <person name="Sun Q."/>
            <person name="Zhou Y."/>
        </authorList>
    </citation>
    <scope>NUCLEOTIDE SEQUENCE</scope>
    <source>
        <strain evidence="4">CGMCC 1.15478</strain>
    </source>
</reference>
<gene>
    <name evidence="4" type="ORF">GCM10011410_09670</name>
</gene>
<feature type="transmembrane region" description="Helical" evidence="2">
    <location>
        <begin position="6"/>
        <end position="22"/>
    </location>
</feature>
<accession>A0A916U5A7</accession>
<comment type="similarity">
    <text evidence="1">Belongs to the peptidase A24 family.</text>
</comment>
<dbReference type="AlphaFoldDB" id="A0A916U5A7"/>
<evidence type="ECO:0000256" key="2">
    <source>
        <dbReference type="SAM" id="Phobius"/>
    </source>
</evidence>
<dbReference type="RefSeq" id="WP_188671155.1">
    <property type="nucleotide sequence ID" value="NZ_BMJH01000001.1"/>
</dbReference>
<feature type="transmembrane region" description="Helical" evidence="2">
    <location>
        <begin position="134"/>
        <end position="152"/>
    </location>
</feature>
<evidence type="ECO:0000259" key="3">
    <source>
        <dbReference type="Pfam" id="PF01478"/>
    </source>
</evidence>
<dbReference type="Proteomes" id="UP000641514">
    <property type="component" value="Unassembled WGS sequence"/>
</dbReference>
<dbReference type="GO" id="GO:0006465">
    <property type="term" value="P:signal peptide processing"/>
    <property type="evidence" value="ECO:0007669"/>
    <property type="project" value="TreeGrafter"/>
</dbReference>
<dbReference type="PANTHER" id="PTHR30487:SF0">
    <property type="entry name" value="PREPILIN LEADER PEPTIDASE_N-METHYLTRANSFERASE-RELATED"/>
    <property type="match status" value="1"/>
</dbReference>
<name>A0A916U5A7_9ACTN</name>
<sequence>MGWVTLAAIPWMVALTFYDFRYRRLPNWLTLPGAFAIVVASAIAGHGWAAIIGGAALAAVYLVPHLVSSRGMGAGDVKLAVGIGALTGAYGPAVWFLAAATAPLVTVLCGLVLMAKSRWGNAARKRGRIRLPHGPSLCGTALAAIALAYASGLA</sequence>